<dbReference type="PIRSF" id="PIRSF000521">
    <property type="entry name" value="Transaminase_4ab_Lys_Orn"/>
    <property type="match status" value="1"/>
</dbReference>
<proteinExistence type="inferred from homology"/>
<comment type="catalytic activity">
    <reaction evidence="14">
        <text>(S)-3-amino-2-methylpropanoate + 2-oxoglutarate = 2-methyl-3-oxopropanoate + L-glutamate</text>
        <dbReference type="Rhea" id="RHEA:13993"/>
        <dbReference type="ChEBI" id="CHEBI:16810"/>
        <dbReference type="ChEBI" id="CHEBI:29985"/>
        <dbReference type="ChEBI" id="CHEBI:57700"/>
        <dbReference type="ChEBI" id="CHEBI:58655"/>
        <dbReference type="EC" id="2.6.1.22"/>
    </reaction>
    <physiologicalReaction direction="left-to-right" evidence="14">
        <dbReference type="Rhea" id="RHEA:13994"/>
    </physiologicalReaction>
</comment>
<dbReference type="EC" id="2.6.1.22" evidence="3"/>
<dbReference type="GO" id="GO:0034386">
    <property type="term" value="F:4-aminobutyrate:2-oxoglutarate transaminase activity"/>
    <property type="evidence" value="ECO:0007669"/>
    <property type="project" value="UniProtKB-EC"/>
</dbReference>
<evidence type="ECO:0000256" key="6">
    <source>
        <dbReference type="ARBA" id="ARBA00022576"/>
    </source>
</evidence>
<comment type="function">
    <text evidence="9">Catalyzes the conversion of gamma-aminobutyrate and L-beta-aminoisobutyrate to succinate semialdehyde and methylmalonate semialdehyde, respectively. Can also convert delta-aminovalerate and beta-alanine.</text>
</comment>
<dbReference type="SUPFAM" id="SSF53383">
    <property type="entry name" value="PLP-dependent transferases"/>
    <property type="match status" value="1"/>
</dbReference>
<dbReference type="OMA" id="ERIMTTW"/>
<dbReference type="RefSeq" id="XP_035695290.1">
    <property type="nucleotide sequence ID" value="XM_035839397.1"/>
</dbReference>
<dbReference type="GO" id="GO:0009450">
    <property type="term" value="P:gamma-aminobutyric acid catabolic process"/>
    <property type="evidence" value="ECO:0000318"/>
    <property type="project" value="GO_Central"/>
</dbReference>
<organism evidence="17 18">
    <name type="scientific">Branchiostoma floridae</name>
    <name type="common">Florida lancelet</name>
    <name type="synonym">Amphioxus</name>
    <dbReference type="NCBI Taxonomy" id="7739"/>
    <lineage>
        <taxon>Eukaryota</taxon>
        <taxon>Metazoa</taxon>
        <taxon>Chordata</taxon>
        <taxon>Cephalochordata</taxon>
        <taxon>Leptocardii</taxon>
        <taxon>Amphioxiformes</taxon>
        <taxon>Branchiostomatidae</taxon>
        <taxon>Branchiostoma</taxon>
    </lineage>
</organism>
<dbReference type="InterPro" id="IPR004631">
    <property type="entry name" value="4NH2But_aminotransferase_euk"/>
</dbReference>
<dbReference type="AlphaFoldDB" id="A0A9J7M9U3"/>
<evidence type="ECO:0000256" key="7">
    <source>
        <dbReference type="ARBA" id="ARBA00022679"/>
    </source>
</evidence>
<keyword evidence="7" id="KW-0808">Transferase</keyword>
<dbReference type="GO" id="GO:0047298">
    <property type="term" value="F:(S)-3-amino-2-methylpropionate transaminase activity"/>
    <property type="evidence" value="ECO:0007669"/>
    <property type="project" value="UniProtKB-EC"/>
</dbReference>
<evidence type="ECO:0000256" key="2">
    <source>
        <dbReference type="ARBA" id="ARBA00008954"/>
    </source>
</evidence>
<dbReference type="KEGG" id="bfo:118429054"/>
<dbReference type="PANTHER" id="PTHR43206:SF1">
    <property type="entry name" value="4-AMINOBUTYRATE AMINOTRANSFERASE, MITOCHONDRIAL"/>
    <property type="match status" value="1"/>
</dbReference>
<dbReference type="Gene3D" id="3.40.640.10">
    <property type="entry name" value="Type I PLP-dependent aspartate aminotransferase-like (Major domain)"/>
    <property type="match status" value="1"/>
</dbReference>
<evidence type="ECO:0000256" key="3">
    <source>
        <dbReference type="ARBA" id="ARBA00012876"/>
    </source>
</evidence>
<accession>A0A9J7M9U3</accession>
<evidence type="ECO:0000256" key="15">
    <source>
        <dbReference type="ARBA" id="ARBA00048671"/>
    </source>
</evidence>
<evidence type="ECO:0000256" key="10">
    <source>
        <dbReference type="ARBA" id="ARBA00029760"/>
    </source>
</evidence>
<dbReference type="PANTHER" id="PTHR43206">
    <property type="entry name" value="AMINOTRANSFERASE"/>
    <property type="match status" value="1"/>
</dbReference>
<evidence type="ECO:0000256" key="5">
    <source>
        <dbReference type="ARBA" id="ARBA00015937"/>
    </source>
</evidence>
<dbReference type="GeneID" id="118429054"/>
<evidence type="ECO:0000256" key="14">
    <source>
        <dbReference type="ARBA" id="ARBA00033650"/>
    </source>
</evidence>
<comment type="similarity">
    <text evidence="2 16">Belongs to the class-III pyridoxal-phosphate-dependent aminotransferase family.</text>
</comment>
<dbReference type="Pfam" id="PF00202">
    <property type="entry name" value="Aminotran_3"/>
    <property type="match status" value="1"/>
</dbReference>
<sequence>MWSVKTTGRLGRLHQMHFFGRCLSTNAARRKLLPDHYDYDRPIVKTEIPGPRSKALLMHLDKIQNTEAVQFFCDYERSRGNWLMDADGNRLLDIYTQISSLPLGYNHPALVNALRDVNNLSTFINRPSLGTLPPLDFPDKMGKVLMRVAPPGLKEVQTMACGTCANENAYKAVFIWYRTKQRGGSMPSKEDLESCMRDMPPGSPKLSILSFKGGFHGRTLGCLATSHSKPIQKVDIPSLVWPVAPFPQLRYPLELYTEENRREEERCLDAVWKIIVESKTTGQPVAGLVVEPIQAEGGDHHASNTFFRQLQRIAKDNDAAMIVDEVQTGVGLTGRMWAHEHWGLEEPPDFVTFAKKMLIGGYYYKEEFRPQGGYRIINTWVGDPAKLVLLEAVIRVIEEDRLLDNMRETGDVLMEGLRTLESKYPDILDGTRGQGSFCAVDCPTETIRNKVIRALRNKGVQAGGCGERTIRCRPALIFQPHHAEMFLDIFNDVLSQGNFR</sequence>
<protein>
    <recommendedName>
        <fullName evidence="5">4-aminobutyrate aminotransferase, mitochondrial</fullName>
        <ecNumber evidence="4">2.6.1.19</ecNumber>
        <ecNumber evidence="3">2.6.1.22</ecNumber>
    </recommendedName>
    <alternativeName>
        <fullName evidence="12">(S)-3-amino-2-methylpropionate transaminase</fullName>
    </alternativeName>
    <alternativeName>
        <fullName evidence="13">GABA aminotransferase</fullName>
    </alternativeName>
    <alternativeName>
        <fullName evidence="11">Gamma-amino-N-butyrate transaminase</fullName>
    </alternativeName>
    <alternativeName>
        <fullName evidence="10">L-AIBAT</fullName>
    </alternativeName>
</protein>
<dbReference type="GO" id="GO:0005739">
    <property type="term" value="C:mitochondrion"/>
    <property type="evidence" value="ECO:0000318"/>
    <property type="project" value="GO_Central"/>
</dbReference>
<dbReference type="GO" id="GO:0030170">
    <property type="term" value="F:pyridoxal phosphate binding"/>
    <property type="evidence" value="ECO:0000318"/>
    <property type="project" value="GO_Central"/>
</dbReference>
<evidence type="ECO:0000256" key="12">
    <source>
        <dbReference type="ARBA" id="ARBA00030857"/>
    </source>
</evidence>
<dbReference type="InterPro" id="IPR015424">
    <property type="entry name" value="PyrdxlP-dep_Trfase"/>
</dbReference>
<keyword evidence="8 16" id="KW-0663">Pyridoxal phosphate</keyword>
<evidence type="ECO:0000256" key="1">
    <source>
        <dbReference type="ARBA" id="ARBA00001933"/>
    </source>
</evidence>
<evidence type="ECO:0000313" key="18">
    <source>
        <dbReference type="RefSeq" id="XP_035695290.1"/>
    </source>
</evidence>
<keyword evidence="6" id="KW-0032">Aminotransferase</keyword>
<dbReference type="OrthoDB" id="5419315at2759"/>
<gene>
    <name evidence="18" type="primary">LOC118429054</name>
</gene>
<dbReference type="InterPro" id="IPR005814">
    <property type="entry name" value="Aminotrans_3"/>
</dbReference>
<dbReference type="EC" id="2.6.1.19" evidence="4"/>
<evidence type="ECO:0000256" key="9">
    <source>
        <dbReference type="ARBA" id="ARBA00024748"/>
    </source>
</evidence>
<keyword evidence="17" id="KW-1185">Reference proteome</keyword>
<dbReference type="Gene3D" id="3.90.1150.10">
    <property type="entry name" value="Aspartate Aminotransferase, domain 1"/>
    <property type="match status" value="1"/>
</dbReference>
<dbReference type="Proteomes" id="UP000001554">
    <property type="component" value="Chromosome 13"/>
</dbReference>
<dbReference type="CDD" id="cd00610">
    <property type="entry name" value="OAT_like"/>
    <property type="match status" value="1"/>
</dbReference>
<dbReference type="InterPro" id="IPR015421">
    <property type="entry name" value="PyrdxlP-dep_Trfase_major"/>
</dbReference>
<name>A0A9J7M9U3_BRAFL</name>
<reference evidence="17" key="1">
    <citation type="journal article" date="2020" name="Nat. Ecol. Evol.">
        <title>Deeply conserved synteny resolves early events in vertebrate evolution.</title>
        <authorList>
            <person name="Simakov O."/>
            <person name="Marletaz F."/>
            <person name="Yue J.X."/>
            <person name="O'Connell B."/>
            <person name="Jenkins J."/>
            <person name="Brandt A."/>
            <person name="Calef R."/>
            <person name="Tung C.H."/>
            <person name="Huang T.K."/>
            <person name="Schmutz J."/>
            <person name="Satoh N."/>
            <person name="Yu J.K."/>
            <person name="Putnam N.H."/>
            <person name="Green R.E."/>
            <person name="Rokhsar D.S."/>
        </authorList>
    </citation>
    <scope>NUCLEOTIDE SEQUENCE [LARGE SCALE GENOMIC DNA]</scope>
    <source>
        <strain evidence="17">S238N-H82</strain>
    </source>
</reference>
<comment type="catalytic activity">
    <reaction evidence="15">
        <text>4-aminobutanoate + 2-oxoglutarate = succinate semialdehyde + L-glutamate</text>
        <dbReference type="Rhea" id="RHEA:23352"/>
        <dbReference type="ChEBI" id="CHEBI:16810"/>
        <dbReference type="ChEBI" id="CHEBI:29985"/>
        <dbReference type="ChEBI" id="CHEBI:57706"/>
        <dbReference type="ChEBI" id="CHEBI:59888"/>
        <dbReference type="EC" id="2.6.1.19"/>
    </reaction>
    <physiologicalReaction direction="left-to-right" evidence="15">
        <dbReference type="Rhea" id="RHEA:23353"/>
    </physiologicalReaction>
</comment>
<evidence type="ECO:0000256" key="11">
    <source>
        <dbReference type="ARBA" id="ARBA00030204"/>
    </source>
</evidence>
<evidence type="ECO:0000256" key="8">
    <source>
        <dbReference type="ARBA" id="ARBA00022898"/>
    </source>
</evidence>
<evidence type="ECO:0000256" key="13">
    <source>
        <dbReference type="ARBA" id="ARBA00031787"/>
    </source>
</evidence>
<dbReference type="FunFam" id="3.40.640.10:FF:000029">
    <property type="entry name" value="4-aminobutyrate aminotransferase, mitochondrial"/>
    <property type="match status" value="1"/>
</dbReference>
<reference evidence="18" key="2">
    <citation type="submission" date="2025-08" db="UniProtKB">
        <authorList>
            <consortium name="RefSeq"/>
        </authorList>
    </citation>
    <scope>IDENTIFICATION</scope>
    <source>
        <strain evidence="18">S238N-H82</strain>
        <tissue evidence="18">Testes</tissue>
    </source>
</reference>
<comment type="cofactor">
    <cofactor evidence="1">
        <name>pyridoxal 5'-phosphate</name>
        <dbReference type="ChEBI" id="CHEBI:597326"/>
    </cofactor>
</comment>
<dbReference type="NCBIfam" id="TIGR00699">
    <property type="entry name" value="GABAtrns_euk"/>
    <property type="match status" value="1"/>
</dbReference>
<evidence type="ECO:0000313" key="17">
    <source>
        <dbReference type="Proteomes" id="UP000001554"/>
    </source>
</evidence>
<dbReference type="InterPro" id="IPR015422">
    <property type="entry name" value="PyrdxlP-dep_Trfase_small"/>
</dbReference>
<evidence type="ECO:0000256" key="4">
    <source>
        <dbReference type="ARBA" id="ARBA00012912"/>
    </source>
</evidence>
<evidence type="ECO:0000256" key="16">
    <source>
        <dbReference type="RuleBase" id="RU003560"/>
    </source>
</evidence>